<dbReference type="EMBL" id="CM023488">
    <property type="protein sequence ID" value="KAH6924619.1"/>
    <property type="molecule type" value="Genomic_DNA"/>
</dbReference>
<accession>A0ACB7RT48</accession>
<gene>
    <name evidence="1" type="ORF">HPB50_020805</name>
</gene>
<comment type="caution">
    <text evidence="1">The sequence shown here is derived from an EMBL/GenBank/DDBJ whole genome shotgun (WGS) entry which is preliminary data.</text>
</comment>
<proteinExistence type="predicted"/>
<sequence>MVATRADRLRFPAHWDDSETCAVVEDSAVSCSSATDLPGATPMTAYHYRHHLSYPRSSSSSSLHPKSPSRQQRRLSRLQQQRGLVSRAGDLVQECRGRGDFLSGRQRQRLPSPLQSQHREDFAATSWIGWPRTTRSSSWWTGTTTPTPCYRRTSTARRPGCVPSLLLLVLLFLLQQPLLVLGSGVFELRLGSFSNPSNRDSHGSCCSTGLPPATEGTPCPGSPCRVSFRVCLKHYQKTVDTDSPCTYGELSTPVLVQSESDGAIFNASRPPIRVPSLSSSKRGTRDPHRPARRMVMILRDDVSAKENSSCGALDQSA</sequence>
<reference evidence="1" key="1">
    <citation type="submission" date="2020-05" db="EMBL/GenBank/DDBJ databases">
        <title>Large-scale comparative analyses of tick genomes elucidate their genetic diversity and vector capacities.</title>
        <authorList>
            <person name="Jia N."/>
            <person name="Wang J."/>
            <person name="Shi W."/>
            <person name="Du L."/>
            <person name="Sun Y."/>
            <person name="Zhan W."/>
            <person name="Jiang J."/>
            <person name="Wang Q."/>
            <person name="Zhang B."/>
            <person name="Ji P."/>
            <person name="Sakyi L.B."/>
            <person name="Cui X."/>
            <person name="Yuan T."/>
            <person name="Jiang B."/>
            <person name="Yang W."/>
            <person name="Lam T.T.-Y."/>
            <person name="Chang Q."/>
            <person name="Ding S."/>
            <person name="Wang X."/>
            <person name="Zhu J."/>
            <person name="Ruan X."/>
            <person name="Zhao L."/>
            <person name="Wei J."/>
            <person name="Que T."/>
            <person name="Du C."/>
            <person name="Cheng J."/>
            <person name="Dai P."/>
            <person name="Han X."/>
            <person name="Huang E."/>
            <person name="Gao Y."/>
            <person name="Liu J."/>
            <person name="Shao H."/>
            <person name="Ye R."/>
            <person name="Li L."/>
            <person name="Wei W."/>
            <person name="Wang X."/>
            <person name="Wang C."/>
            <person name="Yang T."/>
            <person name="Huo Q."/>
            <person name="Li W."/>
            <person name="Guo W."/>
            <person name="Chen H."/>
            <person name="Zhou L."/>
            <person name="Ni X."/>
            <person name="Tian J."/>
            <person name="Zhou Y."/>
            <person name="Sheng Y."/>
            <person name="Liu T."/>
            <person name="Pan Y."/>
            <person name="Xia L."/>
            <person name="Li J."/>
            <person name="Zhao F."/>
            <person name="Cao W."/>
        </authorList>
    </citation>
    <scope>NUCLEOTIDE SEQUENCE</scope>
    <source>
        <strain evidence="1">Hyas-2018</strain>
    </source>
</reference>
<evidence type="ECO:0000313" key="2">
    <source>
        <dbReference type="Proteomes" id="UP000821845"/>
    </source>
</evidence>
<name>A0ACB7RT48_HYAAI</name>
<evidence type="ECO:0000313" key="1">
    <source>
        <dbReference type="EMBL" id="KAH6924619.1"/>
    </source>
</evidence>
<keyword evidence="2" id="KW-1185">Reference proteome</keyword>
<protein>
    <submittedName>
        <fullName evidence="1">Uncharacterized protein</fullName>
    </submittedName>
</protein>
<dbReference type="Proteomes" id="UP000821845">
    <property type="component" value="Chromosome 8"/>
</dbReference>
<organism evidence="1 2">
    <name type="scientific">Hyalomma asiaticum</name>
    <name type="common">Tick</name>
    <dbReference type="NCBI Taxonomy" id="266040"/>
    <lineage>
        <taxon>Eukaryota</taxon>
        <taxon>Metazoa</taxon>
        <taxon>Ecdysozoa</taxon>
        <taxon>Arthropoda</taxon>
        <taxon>Chelicerata</taxon>
        <taxon>Arachnida</taxon>
        <taxon>Acari</taxon>
        <taxon>Parasitiformes</taxon>
        <taxon>Ixodida</taxon>
        <taxon>Ixodoidea</taxon>
        <taxon>Ixodidae</taxon>
        <taxon>Hyalomminae</taxon>
        <taxon>Hyalomma</taxon>
    </lineage>
</organism>